<organism evidence="2 3">
    <name type="scientific">Ziziphus jujuba</name>
    <name type="common">Chinese jujube</name>
    <name type="synonym">Ziziphus sativa</name>
    <dbReference type="NCBI Taxonomy" id="326968"/>
    <lineage>
        <taxon>Eukaryota</taxon>
        <taxon>Viridiplantae</taxon>
        <taxon>Streptophyta</taxon>
        <taxon>Embryophyta</taxon>
        <taxon>Tracheophyta</taxon>
        <taxon>Spermatophyta</taxon>
        <taxon>Magnoliopsida</taxon>
        <taxon>eudicotyledons</taxon>
        <taxon>Gunneridae</taxon>
        <taxon>Pentapetalae</taxon>
        <taxon>rosids</taxon>
        <taxon>fabids</taxon>
        <taxon>Rosales</taxon>
        <taxon>Rhamnaceae</taxon>
        <taxon>Paliureae</taxon>
        <taxon>Ziziphus</taxon>
    </lineage>
</organism>
<sequence>MSSPFSTVAYKFLPCFFSIGLTDNPALTAFQVHHVNSVICHQNLKPISETFRLMITLCVKIKDFDGAYGMLNDLEKMNLKPTANMYNAILRGYFREFQDH</sequence>
<evidence type="ECO:0000313" key="3">
    <source>
        <dbReference type="RefSeq" id="XP_048327146.1"/>
    </source>
</evidence>
<dbReference type="PANTHER" id="PTHR47262">
    <property type="entry name" value="OS02G0132600 PROTEIN"/>
    <property type="match status" value="1"/>
</dbReference>
<proteinExistence type="predicted"/>
<dbReference type="Proteomes" id="UP001652623">
    <property type="component" value="Chromosome 4"/>
</dbReference>
<dbReference type="PANTHER" id="PTHR47262:SF1">
    <property type="entry name" value="OS02G0132600 PROTEIN"/>
    <property type="match status" value="1"/>
</dbReference>
<dbReference type="InterPro" id="IPR011990">
    <property type="entry name" value="TPR-like_helical_dom_sf"/>
</dbReference>
<dbReference type="NCBIfam" id="TIGR00756">
    <property type="entry name" value="PPR"/>
    <property type="match status" value="1"/>
</dbReference>
<dbReference type="GeneID" id="125421753"/>
<accession>A0ABM3IF62</accession>
<keyword evidence="2" id="KW-1185">Reference proteome</keyword>
<reference evidence="3" key="1">
    <citation type="submission" date="2025-08" db="UniProtKB">
        <authorList>
            <consortium name="RefSeq"/>
        </authorList>
    </citation>
    <scope>IDENTIFICATION</scope>
    <source>
        <tissue evidence="3">Seedling</tissue>
    </source>
</reference>
<keyword evidence="1" id="KW-0677">Repeat</keyword>
<gene>
    <name evidence="3" type="primary">LOC125421753</name>
</gene>
<name>A0ABM3IF62_ZIZJJ</name>
<dbReference type="InterPro" id="IPR002885">
    <property type="entry name" value="PPR_rpt"/>
</dbReference>
<protein>
    <submittedName>
        <fullName evidence="3">Pentatricopeptide repeat-containing protein At4g04790, mitochondrial isoform X1</fullName>
    </submittedName>
</protein>
<evidence type="ECO:0000313" key="2">
    <source>
        <dbReference type="Proteomes" id="UP001652623"/>
    </source>
</evidence>
<dbReference type="Gene3D" id="1.25.40.10">
    <property type="entry name" value="Tetratricopeptide repeat domain"/>
    <property type="match status" value="1"/>
</dbReference>
<dbReference type="RefSeq" id="XP_048327146.1">
    <property type="nucleotide sequence ID" value="XM_048471189.2"/>
</dbReference>
<evidence type="ECO:0000256" key="1">
    <source>
        <dbReference type="ARBA" id="ARBA00022737"/>
    </source>
</evidence>